<feature type="compositionally biased region" description="Basic and acidic residues" evidence="8">
    <location>
        <begin position="1970"/>
        <end position="1989"/>
    </location>
</feature>
<dbReference type="SUPFAM" id="SSF90209">
    <property type="entry name" value="Ran binding protein zinc finger-like"/>
    <property type="match status" value="2"/>
</dbReference>
<feature type="domain" description="RanBD1" evidence="9">
    <location>
        <begin position="1553"/>
        <end position="1690"/>
    </location>
</feature>
<keyword evidence="1" id="KW-0597">Phosphoprotein</keyword>
<feature type="region of interest" description="Disordered" evidence="8">
    <location>
        <begin position="1072"/>
        <end position="1094"/>
    </location>
</feature>
<dbReference type="PROSITE" id="PS50005">
    <property type="entry name" value="TPR"/>
    <property type="match status" value="1"/>
</dbReference>
<dbReference type="SUPFAM" id="SSF48452">
    <property type="entry name" value="TPR-like"/>
    <property type="match status" value="1"/>
</dbReference>
<evidence type="ECO:0008006" key="13">
    <source>
        <dbReference type="Google" id="ProtNLM"/>
    </source>
</evidence>
<evidence type="ECO:0000256" key="1">
    <source>
        <dbReference type="ARBA" id="ARBA00022553"/>
    </source>
</evidence>
<feature type="compositionally biased region" description="Polar residues" evidence="8">
    <location>
        <begin position="1325"/>
        <end position="1339"/>
    </location>
</feature>
<dbReference type="InterPro" id="IPR011993">
    <property type="entry name" value="PH-like_dom_sf"/>
</dbReference>
<feature type="compositionally biased region" description="Polar residues" evidence="8">
    <location>
        <begin position="1531"/>
        <end position="1542"/>
    </location>
</feature>
<feature type="compositionally biased region" description="Polar residues" evidence="8">
    <location>
        <begin position="811"/>
        <end position="829"/>
    </location>
</feature>
<dbReference type="SMART" id="SM00160">
    <property type="entry name" value="RanBD"/>
    <property type="match status" value="4"/>
</dbReference>
<feature type="region of interest" description="Disordered" evidence="8">
    <location>
        <begin position="2370"/>
        <end position="2405"/>
    </location>
</feature>
<dbReference type="Gene3D" id="2.30.29.30">
    <property type="entry name" value="Pleckstrin-homology domain (PH domain)/Phosphotyrosine-binding domain (PTB)"/>
    <property type="match status" value="4"/>
</dbReference>
<dbReference type="CDD" id="cd00835">
    <property type="entry name" value="RanBD_family"/>
    <property type="match status" value="2"/>
</dbReference>
<dbReference type="Gene3D" id="4.10.1060.10">
    <property type="entry name" value="Zinc finger, RanBP2-type"/>
    <property type="match status" value="2"/>
</dbReference>
<dbReference type="InterPro" id="IPR000156">
    <property type="entry name" value="Ran_bind_dom"/>
</dbReference>
<accession>A0ABN7AZW9</accession>
<feature type="region of interest" description="Disordered" evidence="8">
    <location>
        <begin position="1530"/>
        <end position="1551"/>
    </location>
</feature>
<feature type="domain" description="RanBD1" evidence="9">
    <location>
        <begin position="1194"/>
        <end position="1311"/>
    </location>
</feature>
<dbReference type="EMBL" id="AP028916">
    <property type="protein sequence ID" value="BES97099.1"/>
    <property type="molecule type" value="Genomic_DNA"/>
</dbReference>
<feature type="region of interest" description="Disordered" evidence="8">
    <location>
        <begin position="2228"/>
        <end position="2255"/>
    </location>
</feature>
<feature type="compositionally biased region" description="Polar residues" evidence="8">
    <location>
        <begin position="1347"/>
        <end position="1362"/>
    </location>
</feature>
<sequence length="2549" mass="278434">MFRTKAEVDQHVAASLPKLKPKDRNLRSMYVAKLYMRVQDYESARNYIMMYLSEKEDSALAHKILGNALEGLGQKTKAIAAYKKSLELEATQPELLTQICQLLCDKDVEFDASMARYCLNRAHSSGFSHHPVVFTLQEKLLSSDSSNSPEDYEKLILSELKARPSDVSVRVKLLESLLASKKIEIAYNHVLDVEAKQLHPNNSEWYRCSTQVFKVYFEQFPKKCDWEFYVSWLCAIDRLCVSSMSETSQEPIDIVTVAEAIHTLDQTIHLTTQKVVKAPELYTEYIKHVTGQLAFHLVVLLMKRSKKETSTWRETKKFIGPLLLFAASDPPNTEGSWCLTIKGNHRDMLNSWAHQGHCRYFQAGQLLNVLVKESQTEKMFLDKVCYFAANDWRKRVFEKIFLAIDEASSTSSHFVTSHYYAEIPQKLPFINSITPSLFVQSFERHYPSSLHHLVWLGLHSLQSPRSVIRAKISPSLHTMLFKNMQFTIANLNNTGVETLNRLDVDAFLYATILSTGAVLEGQQESGYFPPDRPSLLPADITSPLCTADQQKWWSSACSISKGGGRSLGNVKMSDLRQNLQRGIEVIRGDGLPLPLQISLARTFSVRASESESIDESGACENRAVNLWKIALPSLERLNSNQGSTKFSSKSTLFEHPIKDIPTGELPQLLDEGRLFLANSYLAKGQLEKALDLFTILRSPQAQFQTAAIYLDLAREQANGLRNSQETKTKCAALTAKARKALQATKEMLRGDPNNSLQFKIKQKYGELDDFASRADDENGVDLDGVGSDGHYSMDSGGEGNDSPNADRLATPLTSSRVSRSTKPTASSTPRRSDMTKFGQSSGMADILGLQQNSNQLKLQQIMELSKLTLDRMDSIIIEQRTQRQELTTKFNNLETEVKNTLADIRKEVKRLDLYNMLDDEDYQTEDMFPYQSNAAAPSAAPQPATSRTVAAPGSTFFNQRAPQANEAAVAQLAAAGALPQYFSPRVDQMYQNSVNFFNTQGTLPFVDGQSVPDYLRGLNHLNHQAKFPAQLQGTLPAVMPPPFGHPLVLNPQLQVQASIAAGAPRILPQPTFAPSSMLPSSHGTGASDMSRGPTNVVITTSDPLPTGTPPAQPTLSVTIPPQHLHQSSDPSSTHQFQINLPGAQKLPNVQQQVFRSAEIVGSDDDGTETGLTTSVTPQSAQKTPQTAKICFIPGEESSEVLFEKKTKLSKMVNNAWEDVGNGTIKVFKTKTDKKFWAVMRRDKTLDICAQFQVNHDSKPDFKVLDATCIWEAFDSSKLPGRTFKFSAKFKSREESTQFKTAFESSIASSRTPSAYTSATSQLSFTNESIPTTPNKSPSFTLAPGKLFSNTPQNSPLSSSLFSAPQLSMGTPGSFPSGATPSSNAAKTGLFGALTSTAPVSSASSPAPAAQKTILGGFTFSSTPKLNVAPELKSEQKPAETKKAESPFANFSFSNAGENKSLSFLGKEQPQSIDLTPNKPLFGSTASFADFGALAKSGGQTLASSSIKTSSSLFANAGTPIFGNISAPGGEVSSTPAVSSPQENDGEEFVPKDDFQPVIPLPELVKVVSGEEGEEVLFGERGKLYRYDKANGEWRDRGVGIMKILRNNETGVVRLLMRRDQVHKVCCSHRLTKELVVTKSKTNEKCYCWVANDFSDDTNGTIQHLQIKFGTPEQGINFEETFKKAQENLAVSPSKAESKGHKAEETAKSAQPPLSSLVVKKAGSWDCSMCMVQNVESTTKCVACGTLKPGSGPTPKKEEKPKFSFGIPSESTDSTTSLIGSADSKSAPISSKTSFESSWNTKAAPTFSFGVTPTAFGQTDAKLSGEPKDQAPKAAEAKTASSQVPLSAAFSQPEGSWECKSCYSRNPGTASSCASCQTARPGAIVISASKLGSTAPASFSFGTQSTGALNSEVSISKPDTKFSFGLGGSFKSGIGDTKEGATAETKPPVFSFGAAGDSFGKSCFQFSMPKADPKSPEKNESVSDHDVSEQEEHEDNIHFQPVIPLPDIVEAKTGEEEELVLYSHRAKVFRFDGDAKEWKERGTGDVKILQHSTTGKKRLLMRREPVMKLCLNHYITDEIEMKSQDDKSWLWVATDFALGEPSVEKFAIRFKNNEIATGFYEAFEKAKKLSDPPPQTVPAVTSSSTASFKSDSDDDVVYVKSVTASKELQEKARSLHLPDNFYLYLDKPSCPGCPGCDYDDDDDAAAVDAANSTVSSVYQPATPFWSAQAKAAEPAKSLESADKPKEPVTSTEQPTSVFGGSASLFGTPATTFSFSNVTYSFGQKSTPTTTAPSQSLSQPMFQQESFASPAKSETSIFAGTGSSLFSKDTPTFGALAANANPTAPPSFLTPGKQNFTWEGAGSSLFGHLANSAASAPKDSPAAAKSPQTDGKTGADNTEDDPEREAAVHFEPVVPLPDIIELSTGEEDEEALFDERCKLYIFTVGHDNQKVWKERGTGNMKVLKHKTNSTYRLLMRREQVHKVVVNQRITADLDLQPMPNSETSVMWAAMNLAQEYTEPQVDTLALKCKNREFLERFKSIVSDAITTLKSQ</sequence>
<evidence type="ECO:0000313" key="11">
    <source>
        <dbReference type="EMBL" id="BES97099.1"/>
    </source>
</evidence>
<dbReference type="InterPro" id="IPR036443">
    <property type="entry name" value="Znf_RanBP2_sf"/>
</dbReference>
<dbReference type="Pfam" id="PF00641">
    <property type="entry name" value="Zn_ribbon_RanBP"/>
    <property type="match status" value="2"/>
</dbReference>
<feature type="domain" description="RanBD1" evidence="9">
    <location>
        <begin position="1997"/>
        <end position="2127"/>
    </location>
</feature>
<name>A0ABN7AZW9_9HEMI</name>
<feature type="domain" description="RanBD1" evidence="9">
    <location>
        <begin position="2407"/>
        <end position="2548"/>
    </location>
</feature>
<evidence type="ECO:0000259" key="10">
    <source>
        <dbReference type="PROSITE" id="PS50199"/>
    </source>
</evidence>
<feature type="region of interest" description="Disordered" evidence="8">
    <location>
        <begin position="771"/>
        <end position="839"/>
    </location>
</feature>
<feature type="domain" description="RanBP2-type" evidence="10">
    <location>
        <begin position="1720"/>
        <end position="1749"/>
    </location>
</feature>
<keyword evidence="4" id="KW-0862">Zinc</keyword>
<feature type="region of interest" description="Disordered" evidence="8">
    <location>
        <begin position="1817"/>
        <end position="1846"/>
    </location>
</feature>
<dbReference type="InterPro" id="IPR045255">
    <property type="entry name" value="RanBP1-like"/>
</dbReference>
<feature type="compositionally biased region" description="Polar residues" evidence="8">
    <location>
        <begin position="1768"/>
        <end position="1794"/>
    </location>
</feature>
<dbReference type="PROSITE" id="PS01358">
    <property type="entry name" value="ZF_RANBP2_1"/>
    <property type="match status" value="2"/>
</dbReference>
<evidence type="ECO:0000256" key="6">
    <source>
        <dbReference type="PROSITE-ProRule" id="PRU00339"/>
    </source>
</evidence>
<feature type="region of interest" description="Disordered" evidence="8">
    <location>
        <begin position="1746"/>
        <end position="1794"/>
    </location>
</feature>
<evidence type="ECO:0000256" key="8">
    <source>
        <dbReference type="SAM" id="MobiDB-lite"/>
    </source>
</evidence>
<dbReference type="SMART" id="SM00028">
    <property type="entry name" value="TPR"/>
    <property type="match status" value="2"/>
</dbReference>
<dbReference type="SMART" id="SM00547">
    <property type="entry name" value="ZnF_RBZ"/>
    <property type="match status" value="2"/>
</dbReference>
<feature type="repeat" description="TPR" evidence="6">
    <location>
        <begin position="59"/>
        <end position="92"/>
    </location>
</feature>
<gene>
    <name evidence="11" type="ORF">NTJ_09913</name>
</gene>
<evidence type="ECO:0000256" key="4">
    <source>
        <dbReference type="ARBA" id="ARBA00022833"/>
    </source>
</evidence>
<dbReference type="InterPro" id="IPR001876">
    <property type="entry name" value="Znf_RanBP2"/>
</dbReference>
<dbReference type="PROSITE" id="PS50199">
    <property type="entry name" value="ZF_RANBP2_2"/>
    <property type="match status" value="2"/>
</dbReference>
<feature type="domain" description="RanBP2-type" evidence="10">
    <location>
        <begin position="1852"/>
        <end position="1881"/>
    </location>
</feature>
<feature type="region of interest" description="Disordered" evidence="8">
    <location>
        <begin position="1688"/>
        <end position="1710"/>
    </location>
</feature>
<protein>
    <recommendedName>
        <fullName evidence="13">E3 SUMO-protein ligase RanBP2</fullName>
    </recommendedName>
</protein>
<evidence type="ECO:0000256" key="7">
    <source>
        <dbReference type="SAM" id="Coils"/>
    </source>
</evidence>
<dbReference type="PANTHER" id="PTHR23138">
    <property type="entry name" value="RAN BINDING PROTEIN"/>
    <property type="match status" value="1"/>
</dbReference>
<feature type="compositionally biased region" description="Basic and acidic residues" evidence="8">
    <location>
        <begin position="1695"/>
        <end position="1706"/>
    </location>
</feature>
<dbReference type="InterPro" id="IPR045256">
    <property type="entry name" value="RanBP1_RanBD"/>
</dbReference>
<feature type="region of interest" description="Disordered" evidence="8">
    <location>
        <begin position="1325"/>
        <end position="1362"/>
    </location>
</feature>
<dbReference type="SUPFAM" id="SSF50729">
    <property type="entry name" value="PH domain-like"/>
    <property type="match status" value="4"/>
</dbReference>
<dbReference type="PROSITE" id="PS50196">
    <property type="entry name" value="RANBD1"/>
    <property type="match status" value="4"/>
</dbReference>
<evidence type="ECO:0000256" key="3">
    <source>
        <dbReference type="ARBA" id="ARBA00022771"/>
    </source>
</evidence>
<evidence type="ECO:0000259" key="9">
    <source>
        <dbReference type="PROSITE" id="PS50196"/>
    </source>
</evidence>
<dbReference type="CDD" id="cd13179">
    <property type="entry name" value="RanBD_RanBP1"/>
    <property type="match status" value="1"/>
</dbReference>
<keyword evidence="7" id="KW-0175">Coiled coil</keyword>
<keyword evidence="2" id="KW-0479">Metal-binding</keyword>
<evidence type="ECO:0000256" key="5">
    <source>
        <dbReference type="PROSITE-ProRule" id="PRU00322"/>
    </source>
</evidence>
<keyword evidence="12" id="KW-1185">Reference proteome</keyword>
<evidence type="ECO:0000313" key="12">
    <source>
        <dbReference type="Proteomes" id="UP001307889"/>
    </source>
</evidence>
<feature type="region of interest" description="Disordered" evidence="8">
    <location>
        <begin position="1966"/>
        <end position="1997"/>
    </location>
</feature>
<dbReference type="Gene3D" id="1.25.40.10">
    <property type="entry name" value="Tetratricopeptide repeat domain"/>
    <property type="match status" value="1"/>
</dbReference>
<dbReference type="Pfam" id="PF00638">
    <property type="entry name" value="Ran_BP1"/>
    <property type="match status" value="4"/>
</dbReference>
<keyword evidence="3 5" id="KW-0863">Zinc-finger</keyword>
<keyword evidence="6" id="KW-0802">TPR repeat</keyword>
<feature type="compositionally biased region" description="Polar residues" evidence="8">
    <location>
        <begin position="1072"/>
        <end position="1084"/>
    </location>
</feature>
<dbReference type="InterPro" id="IPR019734">
    <property type="entry name" value="TPR_rpt"/>
</dbReference>
<proteinExistence type="predicted"/>
<dbReference type="InterPro" id="IPR011990">
    <property type="entry name" value="TPR-like_helical_dom_sf"/>
</dbReference>
<organism evidence="11 12">
    <name type="scientific">Nesidiocoris tenuis</name>
    <dbReference type="NCBI Taxonomy" id="355587"/>
    <lineage>
        <taxon>Eukaryota</taxon>
        <taxon>Metazoa</taxon>
        <taxon>Ecdysozoa</taxon>
        <taxon>Arthropoda</taxon>
        <taxon>Hexapoda</taxon>
        <taxon>Insecta</taxon>
        <taxon>Pterygota</taxon>
        <taxon>Neoptera</taxon>
        <taxon>Paraneoptera</taxon>
        <taxon>Hemiptera</taxon>
        <taxon>Heteroptera</taxon>
        <taxon>Panheteroptera</taxon>
        <taxon>Cimicomorpha</taxon>
        <taxon>Miridae</taxon>
        <taxon>Dicyphina</taxon>
        <taxon>Nesidiocoris</taxon>
    </lineage>
</organism>
<dbReference type="PANTHER" id="PTHR23138:SF87">
    <property type="entry name" value="E3 SUMO-PROTEIN LIGASE RANBP2"/>
    <property type="match status" value="1"/>
</dbReference>
<evidence type="ECO:0000256" key="2">
    <source>
        <dbReference type="ARBA" id="ARBA00022723"/>
    </source>
</evidence>
<feature type="coiled-coil region" evidence="7">
    <location>
        <begin position="876"/>
        <end position="903"/>
    </location>
</feature>
<reference evidence="11 12" key="1">
    <citation type="submission" date="2023-09" db="EMBL/GenBank/DDBJ databases">
        <title>Nesidiocoris tenuis whole genome shotgun sequence.</title>
        <authorList>
            <person name="Shibata T."/>
            <person name="Shimoda M."/>
            <person name="Kobayashi T."/>
            <person name="Uehara T."/>
        </authorList>
    </citation>
    <scope>NUCLEOTIDE SEQUENCE [LARGE SCALE GENOMIC DNA]</scope>
    <source>
        <strain evidence="11 12">Japan</strain>
    </source>
</reference>
<dbReference type="Proteomes" id="UP001307889">
    <property type="component" value="Chromosome 8"/>
</dbReference>
<feature type="compositionally biased region" description="Low complexity" evidence="8">
    <location>
        <begin position="2370"/>
        <end position="2385"/>
    </location>
</feature>